<dbReference type="Gene3D" id="3.40.50.2000">
    <property type="entry name" value="Glycogen Phosphorylase B"/>
    <property type="match status" value="2"/>
</dbReference>
<keyword evidence="5" id="KW-1185">Reference proteome</keyword>
<gene>
    <name evidence="4" type="ORF">ACFPCY_27125</name>
</gene>
<dbReference type="Pfam" id="PF13692">
    <property type="entry name" value="Glyco_trans_1_4"/>
    <property type="match status" value="1"/>
</dbReference>
<evidence type="ECO:0000313" key="4">
    <source>
        <dbReference type="EMBL" id="MFC4911010.1"/>
    </source>
</evidence>
<organism evidence="4 5">
    <name type="scientific">Actinomadura gamaensis</name>
    <dbReference type="NCBI Taxonomy" id="1763541"/>
    <lineage>
        <taxon>Bacteria</taxon>
        <taxon>Bacillati</taxon>
        <taxon>Actinomycetota</taxon>
        <taxon>Actinomycetes</taxon>
        <taxon>Streptosporangiales</taxon>
        <taxon>Thermomonosporaceae</taxon>
        <taxon>Actinomadura</taxon>
    </lineage>
</organism>
<dbReference type="SUPFAM" id="SSF53756">
    <property type="entry name" value="UDP-Glycosyltransferase/glycogen phosphorylase"/>
    <property type="match status" value="1"/>
</dbReference>
<evidence type="ECO:0000259" key="3">
    <source>
        <dbReference type="Pfam" id="PF13439"/>
    </source>
</evidence>
<evidence type="ECO:0000256" key="1">
    <source>
        <dbReference type="ARBA" id="ARBA00022676"/>
    </source>
</evidence>
<name>A0ABV9U5Z8_9ACTN</name>
<evidence type="ECO:0000256" key="2">
    <source>
        <dbReference type="ARBA" id="ARBA00022679"/>
    </source>
</evidence>
<dbReference type="InterPro" id="IPR028098">
    <property type="entry name" value="Glyco_trans_4-like_N"/>
</dbReference>
<dbReference type="PANTHER" id="PTHR12526">
    <property type="entry name" value="GLYCOSYLTRANSFERASE"/>
    <property type="match status" value="1"/>
</dbReference>
<reference evidence="5" key="1">
    <citation type="journal article" date="2019" name="Int. J. Syst. Evol. Microbiol.">
        <title>The Global Catalogue of Microorganisms (GCM) 10K type strain sequencing project: providing services to taxonomists for standard genome sequencing and annotation.</title>
        <authorList>
            <consortium name="The Broad Institute Genomics Platform"/>
            <consortium name="The Broad Institute Genome Sequencing Center for Infectious Disease"/>
            <person name="Wu L."/>
            <person name="Ma J."/>
        </authorList>
    </citation>
    <scope>NUCLEOTIDE SEQUENCE [LARGE SCALE GENOMIC DNA]</scope>
    <source>
        <strain evidence="5">KLKA75</strain>
    </source>
</reference>
<dbReference type="Pfam" id="PF13439">
    <property type="entry name" value="Glyco_transf_4"/>
    <property type="match status" value="1"/>
</dbReference>
<dbReference type="PANTHER" id="PTHR12526:SF635">
    <property type="entry name" value="GLYCOSYL TRANSFERASE GROUP 1"/>
    <property type="match status" value="1"/>
</dbReference>
<accession>A0ABV9U5Z8</accession>
<comment type="caution">
    <text evidence="4">The sequence shown here is derived from an EMBL/GenBank/DDBJ whole genome shotgun (WGS) entry which is preliminary data.</text>
</comment>
<evidence type="ECO:0000313" key="5">
    <source>
        <dbReference type="Proteomes" id="UP001595872"/>
    </source>
</evidence>
<keyword evidence="2 4" id="KW-0808">Transferase</keyword>
<keyword evidence="1 4" id="KW-0328">Glycosyltransferase</keyword>
<protein>
    <submittedName>
        <fullName evidence="4">Glycosyltransferase family 4 protein</fullName>
        <ecNumber evidence="4">2.4.-.-</ecNumber>
    </submittedName>
</protein>
<proteinExistence type="predicted"/>
<dbReference type="EMBL" id="JBHSIT010000008">
    <property type="protein sequence ID" value="MFC4911010.1"/>
    <property type="molecule type" value="Genomic_DNA"/>
</dbReference>
<dbReference type="EC" id="2.4.-.-" evidence="4"/>
<feature type="domain" description="Glycosyltransferase subfamily 4-like N-terminal" evidence="3">
    <location>
        <begin position="21"/>
        <end position="180"/>
    </location>
</feature>
<dbReference type="RefSeq" id="WP_378259659.1">
    <property type="nucleotide sequence ID" value="NZ_JBHSIT010000008.1"/>
</dbReference>
<dbReference type="GO" id="GO:0016757">
    <property type="term" value="F:glycosyltransferase activity"/>
    <property type="evidence" value="ECO:0007669"/>
    <property type="project" value="UniProtKB-KW"/>
</dbReference>
<dbReference type="Proteomes" id="UP001595872">
    <property type="component" value="Unassembled WGS sequence"/>
</dbReference>
<dbReference type="CDD" id="cd03801">
    <property type="entry name" value="GT4_PimA-like"/>
    <property type="match status" value="1"/>
</dbReference>
<sequence>MGQRESGPVVVLAHPSPDLYGSDRMLVESVRGLARDWRVLVTLPADGPLSQALREAGARVEVLPVPVLRKAYMSPAGLFRLAFAAARTLPAAWRLLRRERAAALYVNTVTIPLWLVAARLARVPALCHVHEAEDGVPGPVRAALAAPLRLARTVIVNSRASAAALGSAGRRARIIYNGVDEPPAPVPEPRAVLTGPARIVLVGRLSPRKGTDVAVRAVRLLEDRGVPVRLTLVGDVFPGYEWFERELRDLAAGSAAIEFAGFRPSVWESFAEADLAIVPSRVEPFGNVAVEAMLAGRPVVVSATQGLTEIVVDGETGVRVPPADPAALADGISRLLDDWNAALTRAKRARSDAAARFGTARYHRELREAVTALTVPTS</sequence>